<dbReference type="AlphaFoldDB" id="A0A2P7VDG6"/>
<evidence type="ECO:0000256" key="1">
    <source>
        <dbReference type="SAM" id="Phobius"/>
    </source>
</evidence>
<feature type="domain" description="DUF4179" evidence="2">
    <location>
        <begin position="91"/>
        <end position="174"/>
    </location>
</feature>
<evidence type="ECO:0000313" key="3">
    <source>
        <dbReference type="EMBL" id="PSJ97229.1"/>
    </source>
</evidence>
<dbReference type="InterPro" id="IPR025436">
    <property type="entry name" value="DUF4179"/>
</dbReference>
<keyword evidence="1" id="KW-0472">Membrane</keyword>
<sequence length="528" mass="60028">MKCADCVRLINQVDRELSHEEGRQLQDHIAGCEHCQSMLLQEVDEVDADLSKPWPIVSASDHFTEKVMAEILQVEELQQGPIRRKKWSGSRLWQRAGITAAVLLLALTVGVVSSPTLAHYVTSIFSESFIVEMQRGGDLGFSQKVNQKVTDQGITMLVDEILVDPLKMYVSIRFFTEQNQELEASIEFENKDNRIFLSDQNGKYIRTEVQHSYGFETLYLPENIPNDLILNLKVNRLDLHNEAYTKDEKKVNPTYGSWHLKVPVSLEKSKSATQTIPIHKTYTSPQGFILEADRLVLTPMESKLILSSKMNEQELARMESRVQAGVKVYNSLYPDKVTAQELWDFFGTNATVMWEIVDEKGKVVMDTNGADGEFYGPIEPNKKLTYRTVYIEKAEPSDLLLTFTPADLNKQPLTFTNEGNTFVLKSFRIAPEPNPAHGTSGYVGIVEAEFTYHQDSYEYRGIDAIGLGIVKMEKEDRSTEKDRPHAITITIRDFPKGRENQPVTITASQLVKRYENVDWSFDMVSPAR</sequence>
<keyword evidence="4" id="KW-1185">Reference proteome</keyword>
<protein>
    <recommendedName>
        <fullName evidence="2">DUF4179 domain-containing protein</fullName>
    </recommendedName>
</protein>
<evidence type="ECO:0000259" key="2">
    <source>
        <dbReference type="Pfam" id="PF13786"/>
    </source>
</evidence>
<dbReference type="RefSeq" id="WP_106838489.1">
    <property type="nucleotide sequence ID" value="NZ_JBCNIW010000019.1"/>
</dbReference>
<dbReference type="OrthoDB" id="64646at2"/>
<reference evidence="3 4" key="1">
    <citation type="submission" date="2018-03" db="EMBL/GenBank/DDBJ databases">
        <title>Brevisbacillus phylogenomics.</title>
        <authorList>
            <person name="Dunlap C."/>
        </authorList>
    </citation>
    <scope>NUCLEOTIDE SEQUENCE [LARGE SCALE GENOMIC DNA]</scope>
    <source>
        <strain evidence="3 4">NRRL NRS-1210</strain>
    </source>
</reference>
<organism evidence="3 4">
    <name type="scientific">Brevibacillus fortis</name>
    <dbReference type="NCBI Taxonomy" id="2126352"/>
    <lineage>
        <taxon>Bacteria</taxon>
        <taxon>Bacillati</taxon>
        <taxon>Bacillota</taxon>
        <taxon>Bacilli</taxon>
        <taxon>Bacillales</taxon>
        <taxon>Paenibacillaceae</taxon>
        <taxon>Brevibacillus</taxon>
    </lineage>
</organism>
<proteinExistence type="predicted"/>
<accession>A0A2P7VDG6</accession>
<gene>
    <name evidence="3" type="ORF">C7R93_08895</name>
</gene>
<name>A0A2P7VDG6_9BACL</name>
<keyword evidence="1" id="KW-0812">Transmembrane</keyword>
<keyword evidence="1" id="KW-1133">Transmembrane helix</keyword>
<evidence type="ECO:0000313" key="4">
    <source>
        <dbReference type="Proteomes" id="UP000240419"/>
    </source>
</evidence>
<feature type="transmembrane region" description="Helical" evidence="1">
    <location>
        <begin position="92"/>
        <end position="112"/>
    </location>
</feature>
<dbReference type="Gene3D" id="2.60.40.1630">
    <property type="entry name" value="bacillus anthracis domain"/>
    <property type="match status" value="1"/>
</dbReference>
<dbReference type="EMBL" id="PXZM01000012">
    <property type="protein sequence ID" value="PSJ97229.1"/>
    <property type="molecule type" value="Genomic_DNA"/>
</dbReference>
<dbReference type="Proteomes" id="UP000240419">
    <property type="component" value="Unassembled WGS sequence"/>
</dbReference>
<comment type="caution">
    <text evidence="3">The sequence shown here is derived from an EMBL/GenBank/DDBJ whole genome shotgun (WGS) entry which is preliminary data.</text>
</comment>
<dbReference type="Pfam" id="PF13786">
    <property type="entry name" value="DUF4179"/>
    <property type="match status" value="1"/>
</dbReference>